<dbReference type="PROSITE" id="PS50012">
    <property type="entry name" value="RCC1_3"/>
    <property type="match status" value="2"/>
</dbReference>
<dbReference type="KEGG" id="samy:DB32_000146"/>
<reference evidence="1 2" key="1">
    <citation type="submission" date="2015-03" db="EMBL/GenBank/DDBJ databases">
        <title>Genome assembly of Sandaracinus amylolyticus DSM 53668.</title>
        <authorList>
            <person name="Sharma G."/>
            <person name="Subramanian S."/>
        </authorList>
    </citation>
    <scope>NUCLEOTIDE SEQUENCE [LARGE SCALE GENOMIC DNA]</scope>
    <source>
        <strain evidence="1 2">DSM 53668</strain>
    </source>
</reference>
<dbReference type="PANTHER" id="PTHR45982">
    <property type="entry name" value="REGULATOR OF CHROMOSOME CONDENSATION"/>
    <property type="match status" value="1"/>
</dbReference>
<name>A0A0F6VYQ5_9BACT</name>
<dbReference type="Pfam" id="PF00415">
    <property type="entry name" value="RCC1"/>
    <property type="match status" value="2"/>
</dbReference>
<dbReference type="AlphaFoldDB" id="A0A0F6VYQ5"/>
<protein>
    <submittedName>
        <fullName evidence="1">Tryptophan synthase alpha chain</fullName>
    </submittedName>
</protein>
<keyword evidence="2" id="KW-1185">Reference proteome</keyword>
<dbReference type="InterPro" id="IPR009091">
    <property type="entry name" value="RCC1/BLIP-II"/>
</dbReference>
<dbReference type="PROSITE" id="PS51257">
    <property type="entry name" value="PROKAR_LIPOPROTEIN"/>
    <property type="match status" value="1"/>
</dbReference>
<dbReference type="STRING" id="927083.DB32_000146"/>
<dbReference type="InterPro" id="IPR000408">
    <property type="entry name" value="Reg_chr_condens"/>
</dbReference>
<evidence type="ECO:0000313" key="2">
    <source>
        <dbReference type="Proteomes" id="UP000034883"/>
    </source>
</evidence>
<dbReference type="Pfam" id="PF13540">
    <property type="entry name" value="RCC1_2"/>
    <property type="match status" value="1"/>
</dbReference>
<dbReference type="GO" id="GO:0005085">
    <property type="term" value="F:guanyl-nucleotide exchange factor activity"/>
    <property type="evidence" value="ECO:0007669"/>
    <property type="project" value="TreeGrafter"/>
</dbReference>
<dbReference type="SUPFAM" id="SSF50985">
    <property type="entry name" value="RCC1/BLIP-II"/>
    <property type="match status" value="1"/>
</dbReference>
<dbReference type="EMBL" id="CP011125">
    <property type="protein sequence ID" value="AKF02998.1"/>
    <property type="molecule type" value="Genomic_DNA"/>
</dbReference>
<dbReference type="Proteomes" id="UP000034883">
    <property type="component" value="Chromosome"/>
</dbReference>
<evidence type="ECO:0000313" key="1">
    <source>
        <dbReference type="EMBL" id="AKF02998.1"/>
    </source>
</evidence>
<accession>A0A0F6VYQ5</accession>
<gene>
    <name evidence="1" type="ORF">DB32_000146</name>
</gene>
<dbReference type="PANTHER" id="PTHR45982:SF1">
    <property type="entry name" value="REGULATOR OF CHROMOSOME CONDENSATION"/>
    <property type="match status" value="1"/>
</dbReference>
<proteinExistence type="predicted"/>
<dbReference type="InterPro" id="IPR051553">
    <property type="entry name" value="Ran_GTPase-activating"/>
</dbReference>
<dbReference type="Gene3D" id="2.130.10.30">
    <property type="entry name" value="Regulator of chromosome condensation 1/beta-lactamase-inhibitor protein II"/>
    <property type="match status" value="2"/>
</dbReference>
<dbReference type="GO" id="GO:0005737">
    <property type="term" value="C:cytoplasm"/>
    <property type="evidence" value="ECO:0007669"/>
    <property type="project" value="TreeGrafter"/>
</dbReference>
<sequence>MMRARLSSIALAWALASCVCGPGQSLCGDRCVDLASTPTDCGACGRACPTPWTCERGECAPPPGVCRTPCGAGEACVDGVCVCAAGLTDCGNACVDLARDPSSCGACGEPCPAGASCEGGACVCPPSAPDTCDGACVDLTTDVAHCGACGTACPETARCASGACACPGALALACDGACVDGATDPRHCGACGSGCTIECDGGACLSVREVAIGGSHVVVLMSDEVPWTWGYNVYCQLGDGTCSTRGERPERVYPLDRISQITAGQGHTCARVGGEAYCWGWNEDGQLGVGNTEFAYRSALRIFTAGVAEIDAGYRTTCVRGVDGTVWCWGDEQEGLAASPGAGAISTPVQWSTFDDVIDVDVGGEVCVRRASGAVHCSAFGSEGSWPREVPAWHGASQVAVGSEHACAIVAGSVSCTGRNRYGQIGNGAVSSTAWVAPTTVPVGETVVEIALATSTTCARGASGRVYCWGSGYDELTGPFGDRETPTPQPIPSTAGAQRLVCGMSTCCVHFGGTDLRCWGNDYNGELADGMFREDRDTPYPVQW</sequence>
<organism evidence="1 2">
    <name type="scientific">Sandaracinus amylolyticus</name>
    <dbReference type="NCBI Taxonomy" id="927083"/>
    <lineage>
        <taxon>Bacteria</taxon>
        <taxon>Pseudomonadati</taxon>
        <taxon>Myxococcota</taxon>
        <taxon>Polyangia</taxon>
        <taxon>Polyangiales</taxon>
        <taxon>Sandaracinaceae</taxon>
        <taxon>Sandaracinus</taxon>
    </lineage>
</organism>